<evidence type="ECO:0000256" key="3">
    <source>
        <dbReference type="ARBA" id="ARBA00004236"/>
    </source>
</evidence>
<dbReference type="STRING" id="121616.GA0070216_10277"/>
<evidence type="ECO:0000256" key="6">
    <source>
        <dbReference type="ARBA" id="ARBA00022679"/>
    </source>
</evidence>
<name>A0A1C4V2G8_9ACTN</name>
<feature type="region of interest" description="Disordered" evidence="12">
    <location>
        <begin position="505"/>
        <end position="585"/>
    </location>
</feature>
<dbReference type="FunFam" id="1.10.287.130:FF:000001">
    <property type="entry name" value="Two-component sensor histidine kinase"/>
    <property type="match status" value="1"/>
</dbReference>
<dbReference type="Gene3D" id="6.10.340.10">
    <property type="match status" value="1"/>
</dbReference>
<evidence type="ECO:0000256" key="2">
    <source>
        <dbReference type="ARBA" id="ARBA00001968"/>
    </source>
</evidence>
<dbReference type="CDD" id="cd00075">
    <property type="entry name" value="HATPase"/>
    <property type="match status" value="1"/>
</dbReference>
<reference evidence="16" key="1">
    <citation type="submission" date="2016-06" db="EMBL/GenBank/DDBJ databases">
        <authorList>
            <person name="Varghese N."/>
            <person name="Submissions Spin"/>
        </authorList>
    </citation>
    <scope>NUCLEOTIDE SEQUENCE [LARGE SCALE GENOMIC DNA]</scope>
    <source>
        <strain evidence="16">DSM 44100</strain>
    </source>
</reference>
<dbReference type="PANTHER" id="PTHR45436">
    <property type="entry name" value="SENSOR HISTIDINE KINASE YKOH"/>
    <property type="match status" value="1"/>
</dbReference>
<keyword evidence="6" id="KW-0808">Transferase</keyword>
<dbReference type="InterPro" id="IPR005467">
    <property type="entry name" value="His_kinase_dom"/>
</dbReference>
<accession>A0A1C4V2G8</accession>
<dbReference type="InterPro" id="IPR050428">
    <property type="entry name" value="TCS_sensor_his_kinase"/>
</dbReference>
<dbReference type="CDD" id="cd00082">
    <property type="entry name" value="HisKA"/>
    <property type="match status" value="1"/>
</dbReference>
<proteinExistence type="predicted"/>
<dbReference type="GO" id="GO:0005509">
    <property type="term" value="F:calcium ion binding"/>
    <property type="evidence" value="ECO:0007669"/>
    <property type="project" value="UniProtKB-ARBA"/>
</dbReference>
<evidence type="ECO:0000256" key="9">
    <source>
        <dbReference type="ARBA" id="ARBA00022989"/>
    </source>
</evidence>
<dbReference type="AlphaFoldDB" id="A0A1C4V2G8"/>
<gene>
    <name evidence="15" type="ORF">GA0070216_10277</name>
</gene>
<dbReference type="OrthoDB" id="5242752at2"/>
<protein>
    <recommendedName>
        <fullName evidence="4">histidine kinase</fullName>
        <ecNumber evidence="4">2.7.13.3</ecNumber>
    </recommendedName>
</protein>
<evidence type="ECO:0000256" key="7">
    <source>
        <dbReference type="ARBA" id="ARBA00022692"/>
    </source>
</evidence>
<feature type="domain" description="Histidine kinase" evidence="13">
    <location>
        <begin position="288"/>
        <end position="502"/>
    </location>
</feature>
<dbReference type="SUPFAM" id="SSF55874">
    <property type="entry name" value="ATPase domain of HSP90 chaperone/DNA topoisomerase II/histidine kinase"/>
    <property type="match status" value="1"/>
</dbReference>
<evidence type="ECO:0000256" key="5">
    <source>
        <dbReference type="ARBA" id="ARBA00022553"/>
    </source>
</evidence>
<dbReference type="PANTHER" id="PTHR45436:SF5">
    <property type="entry name" value="SENSOR HISTIDINE KINASE TRCS"/>
    <property type="match status" value="1"/>
</dbReference>
<dbReference type="GO" id="GO:0000155">
    <property type="term" value="F:phosphorelay sensor kinase activity"/>
    <property type="evidence" value="ECO:0007669"/>
    <property type="project" value="InterPro"/>
</dbReference>
<dbReference type="Proteomes" id="UP000198797">
    <property type="component" value="Unassembled WGS sequence"/>
</dbReference>
<organism evidence="15 16">
    <name type="scientific">Micromonospora matsumotoense</name>
    <dbReference type="NCBI Taxonomy" id="121616"/>
    <lineage>
        <taxon>Bacteria</taxon>
        <taxon>Bacillati</taxon>
        <taxon>Actinomycetota</taxon>
        <taxon>Actinomycetes</taxon>
        <taxon>Micromonosporales</taxon>
        <taxon>Micromonosporaceae</taxon>
        <taxon>Micromonospora</taxon>
    </lineage>
</organism>
<dbReference type="PROSITE" id="PS50109">
    <property type="entry name" value="HIS_KIN"/>
    <property type="match status" value="1"/>
</dbReference>
<dbReference type="PRINTS" id="PR00344">
    <property type="entry name" value="BCTRLSENSOR"/>
</dbReference>
<dbReference type="InterPro" id="IPR003660">
    <property type="entry name" value="HAMP_dom"/>
</dbReference>
<dbReference type="PROSITE" id="PS50885">
    <property type="entry name" value="HAMP"/>
    <property type="match status" value="1"/>
</dbReference>
<dbReference type="InterPro" id="IPR036097">
    <property type="entry name" value="HisK_dim/P_sf"/>
</dbReference>
<keyword evidence="16" id="KW-1185">Reference proteome</keyword>
<dbReference type="InterPro" id="IPR003594">
    <property type="entry name" value="HATPase_dom"/>
</dbReference>
<dbReference type="InterPro" id="IPR036890">
    <property type="entry name" value="HATPase_C_sf"/>
</dbReference>
<evidence type="ECO:0000259" key="14">
    <source>
        <dbReference type="PROSITE" id="PS50885"/>
    </source>
</evidence>
<evidence type="ECO:0000256" key="1">
    <source>
        <dbReference type="ARBA" id="ARBA00000085"/>
    </source>
</evidence>
<feature type="domain" description="HAMP" evidence="14">
    <location>
        <begin position="211"/>
        <end position="273"/>
    </location>
</feature>
<dbReference type="EC" id="2.7.13.3" evidence="4"/>
<dbReference type="InterPro" id="IPR004358">
    <property type="entry name" value="Sig_transdc_His_kin-like_C"/>
</dbReference>
<feature type="compositionally biased region" description="Polar residues" evidence="12">
    <location>
        <begin position="84"/>
        <end position="94"/>
    </location>
</feature>
<evidence type="ECO:0000259" key="13">
    <source>
        <dbReference type="PROSITE" id="PS50109"/>
    </source>
</evidence>
<evidence type="ECO:0000256" key="8">
    <source>
        <dbReference type="ARBA" id="ARBA00022777"/>
    </source>
</evidence>
<keyword evidence="7" id="KW-0812">Transmembrane</keyword>
<dbReference type="EMBL" id="FMCU01000002">
    <property type="protein sequence ID" value="SCE78214.1"/>
    <property type="molecule type" value="Genomic_DNA"/>
</dbReference>
<feature type="region of interest" description="Disordered" evidence="12">
    <location>
        <begin position="68"/>
        <end position="105"/>
    </location>
</feature>
<feature type="compositionally biased region" description="Low complexity" evidence="12">
    <location>
        <begin position="566"/>
        <end position="585"/>
    </location>
</feature>
<evidence type="ECO:0000256" key="4">
    <source>
        <dbReference type="ARBA" id="ARBA00012438"/>
    </source>
</evidence>
<dbReference type="InterPro" id="IPR003661">
    <property type="entry name" value="HisK_dim/P_dom"/>
</dbReference>
<dbReference type="SMART" id="SM00388">
    <property type="entry name" value="HisKA"/>
    <property type="match status" value="1"/>
</dbReference>
<keyword evidence="11" id="KW-0472">Membrane</keyword>
<evidence type="ECO:0000313" key="16">
    <source>
        <dbReference type="Proteomes" id="UP000198797"/>
    </source>
</evidence>
<dbReference type="SMART" id="SM00387">
    <property type="entry name" value="HATPase_c"/>
    <property type="match status" value="1"/>
</dbReference>
<evidence type="ECO:0000256" key="12">
    <source>
        <dbReference type="SAM" id="MobiDB-lite"/>
    </source>
</evidence>
<feature type="compositionally biased region" description="Basic and acidic residues" evidence="12">
    <location>
        <begin position="68"/>
        <end position="80"/>
    </location>
</feature>
<comment type="subcellular location">
    <subcellularLocation>
        <location evidence="3">Cell membrane</location>
    </subcellularLocation>
</comment>
<dbReference type="RefSeq" id="WP_091239253.1">
    <property type="nucleotide sequence ID" value="NZ_FMCU01000002.1"/>
</dbReference>
<dbReference type="Pfam" id="PF00672">
    <property type="entry name" value="HAMP"/>
    <property type="match status" value="1"/>
</dbReference>
<comment type="catalytic activity">
    <reaction evidence="1">
        <text>ATP + protein L-histidine = ADP + protein N-phospho-L-histidine.</text>
        <dbReference type="EC" id="2.7.13.3"/>
    </reaction>
</comment>
<dbReference type="Pfam" id="PF02518">
    <property type="entry name" value="HATPase_c"/>
    <property type="match status" value="1"/>
</dbReference>
<comment type="cofactor">
    <cofactor evidence="2">
        <name>a divalent metal cation</name>
        <dbReference type="ChEBI" id="CHEBI:60240"/>
    </cofactor>
</comment>
<keyword evidence="9" id="KW-1133">Transmembrane helix</keyword>
<dbReference type="SMART" id="SM00304">
    <property type="entry name" value="HAMP"/>
    <property type="match status" value="1"/>
</dbReference>
<dbReference type="Pfam" id="PF00512">
    <property type="entry name" value="HisKA"/>
    <property type="match status" value="1"/>
</dbReference>
<dbReference type="CDD" id="cd06225">
    <property type="entry name" value="HAMP"/>
    <property type="match status" value="1"/>
</dbReference>
<dbReference type="GO" id="GO:0005886">
    <property type="term" value="C:plasma membrane"/>
    <property type="evidence" value="ECO:0007669"/>
    <property type="project" value="UniProtKB-SubCell"/>
</dbReference>
<dbReference type="FunFam" id="3.30.565.10:FF:000006">
    <property type="entry name" value="Sensor histidine kinase WalK"/>
    <property type="match status" value="1"/>
</dbReference>
<keyword evidence="5" id="KW-0597">Phosphoprotein</keyword>
<keyword evidence="10" id="KW-0902">Two-component regulatory system</keyword>
<evidence type="ECO:0000313" key="15">
    <source>
        <dbReference type="EMBL" id="SCE78214.1"/>
    </source>
</evidence>
<keyword evidence="8 15" id="KW-0418">Kinase</keyword>
<evidence type="ECO:0000256" key="11">
    <source>
        <dbReference type="ARBA" id="ARBA00023136"/>
    </source>
</evidence>
<dbReference type="Gene3D" id="3.30.565.10">
    <property type="entry name" value="Histidine kinase-like ATPase, C-terminal domain"/>
    <property type="match status" value="1"/>
</dbReference>
<dbReference type="Gene3D" id="1.10.287.130">
    <property type="match status" value="1"/>
</dbReference>
<evidence type="ECO:0000256" key="10">
    <source>
        <dbReference type="ARBA" id="ARBA00023012"/>
    </source>
</evidence>
<dbReference type="SUPFAM" id="SSF47384">
    <property type="entry name" value="Homodimeric domain of signal transducing histidine kinase"/>
    <property type="match status" value="1"/>
</dbReference>
<sequence>MSSSPRRDRAGWSLRRWLAGWSLRRRLVLAVVALLALVSVGIGGLTTIALRHFLVYQVDSQLAMDNRRFDSRLPGDRPPDQLRPSDQASGRQTQPDPPPTFPIGSISVRVAPSGETSARIRTSSGATDALAAAEVTPLTRLPTGRAPHTVELGDRGDYRAVARRFSDGGIVVFAIPLRLVQETVWWMVVAQAGVAAAGLLVAGSLGALIVRATLRPLHRVAATAGRVAELPLDRGEVALSVRVSAADTDPRTEVGQVGAALNRMLGHIAAALAARQASETRVRQFVADASHELRTPLAAIRGYAEVARRGRDRVPPDVAHALRRVESASTRMTSLVDDLLLLARLDSGRPLATGPVDLTAMVVDAVSDAHVAGPEHRWQLDLPDEALEVPGDAVRLHQVVANLLANARVHTPPGSTVTTRLAPVPGAVEISVADDGPGVPAELRDEVFERFARGDSSRSREHGSTGLGLAIVAAVVEAHHGTVALESRPGRTVFTVRLPDSTVPARQAADLPARQAADLPARQAADLPARQAADLPARQAADLSARQAADLSAPPDSDTPASRHSAAPALPDAGAAGPPDSTAHA</sequence>